<reference evidence="2 3" key="1">
    <citation type="submission" date="2017-04" db="EMBL/GenBank/DDBJ databases">
        <title>Novel microbial lineages endemic to geothermal iron-oxide mats fill important gaps in the evolutionary history of Archaea.</title>
        <authorList>
            <person name="Jay Z.J."/>
            <person name="Beam J.P."/>
            <person name="Dlakic M."/>
            <person name="Rusch D.B."/>
            <person name="Kozubal M.A."/>
            <person name="Inskeep W.P."/>
        </authorList>
    </citation>
    <scope>NUCLEOTIDE SEQUENCE [LARGE SCALE GENOMIC DNA]</scope>
    <source>
        <strain evidence="2">OSP_D</strain>
    </source>
</reference>
<feature type="transmembrane region" description="Helical" evidence="1">
    <location>
        <begin position="184"/>
        <end position="205"/>
    </location>
</feature>
<evidence type="ECO:0000313" key="2">
    <source>
        <dbReference type="EMBL" id="PSN89913.1"/>
    </source>
</evidence>
<keyword evidence="1" id="KW-1133">Transmembrane helix</keyword>
<name>A0A2R6AUA1_9ARCH</name>
<keyword evidence="1" id="KW-0812">Transmembrane</keyword>
<feature type="transmembrane region" description="Helical" evidence="1">
    <location>
        <begin position="85"/>
        <end position="111"/>
    </location>
</feature>
<dbReference type="AlphaFoldDB" id="A0A2R6AUA1"/>
<sequence>MGFNQIGGYTNVPGEIPWEIVAVYFLAASAIAIYLGRRGGGLRKFSTLDLVYIAVGGALAMVWEFNVGSLIKTPSFIDIGFYGRLFILLIVAALVRKVGAGMLTMFVFNLLSDQFHYGYGGEPMYFIYECLTYGLFIDLMIAFTGGKIFGVGITEQVGQKVNRKVGPVTVGAQTISPNMGGKPYLSPATLAVIEGAILGFLMAFPDPLFYGGFFNPFLYGGVVDWGRIMFNIATFIPLDTFVGALSGLVALRVSRVI</sequence>
<dbReference type="Proteomes" id="UP000240322">
    <property type="component" value="Unassembled WGS sequence"/>
</dbReference>
<accession>A0A2R6AUA1</accession>
<comment type="caution">
    <text evidence="2">The sequence shown here is derived from an EMBL/GenBank/DDBJ whole genome shotgun (WGS) entry which is preliminary data.</text>
</comment>
<feature type="transmembrane region" description="Helical" evidence="1">
    <location>
        <begin position="47"/>
        <end position="65"/>
    </location>
</feature>
<keyword evidence="1" id="KW-0472">Membrane</keyword>
<gene>
    <name evidence="2" type="ORF">B9Q03_07900</name>
</gene>
<organism evidence="2 3">
    <name type="scientific">Candidatus Marsarchaeota G2 archaeon OSP_D</name>
    <dbReference type="NCBI Taxonomy" id="1978157"/>
    <lineage>
        <taxon>Archaea</taxon>
        <taxon>Candidatus Marsarchaeota</taxon>
        <taxon>Candidatus Marsarchaeota group 2</taxon>
    </lineage>
</organism>
<proteinExistence type="predicted"/>
<dbReference type="EMBL" id="NEXE01000081">
    <property type="protein sequence ID" value="PSN89913.1"/>
    <property type="molecule type" value="Genomic_DNA"/>
</dbReference>
<evidence type="ECO:0000313" key="3">
    <source>
        <dbReference type="Proteomes" id="UP000240322"/>
    </source>
</evidence>
<feature type="transmembrane region" description="Helical" evidence="1">
    <location>
        <begin position="225"/>
        <end position="251"/>
    </location>
</feature>
<protein>
    <submittedName>
        <fullName evidence="2">Uncharacterized protein</fullName>
    </submittedName>
</protein>
<evidence type="ECO:0000256" key="1">
    <source>
        <dbReference type="SAM" id="Phobius"/>
    </source>
</evidence>
<feature type="transmembrane region" description="Helical" evidence="1">
    <location>
        <begin position="16"/>
        <end position="35"/>
    </location>
</feature>